<name>A0A451AQA6_9GAMM</name>
<dbReference type="AlphaFoldDB" id="A0A451AQA6"/>
<keyword evidence="1" id="KW-0472">Membrane</keyword>
<reference evidence="2" key="1">
    <citation type="submission" date="2019-02" db="EMBL/GenBank/DDBJ databases">
        <authorList>
            <person name="Gruber-Vodicka R. H."/>
            <person name="Seah K. B. B."/>
        </authorList>
    </citation>
    <scope>NUCLEOTIDE SEQUENCE</scope>
    <source>
        <strain evidence="2">BECK_BY19</strain>
    </source>
</reference>
<keyword evidence="1" id="KW-1133">Transmembrane helix</keyword>
<keyword evidence="1" id="KW-0812">Transmembrane</keyword>
<dbReference type="NCBIfam" id="NF041940">
    <property type="entry name" value="choice_anch_X"/>
    <property type="match status" value="1"/>
</dbReference>
<gene>
    <name evidence="2" type="ORF">BECKUNK1418H_GA0071006_10014</name>
</gene>
<organism evidence="2">
    <name type="scientific">Candidatus Kentrum sp. UNK</name>
    <dbReference type="NCBI Taxonomy" id="2126344"/>
    <lineage>
        <taxon>Bacteria</taxon>
        <taxon>Pseudomonadati</taxon>
        <taxon>Pseudomonadota</taxon>
        <taxon>Gammaproteobacteria</taxon>
        <taxon>Candidatus Kentrum</taxon>
    </lineage>
</organism>
<sequence length="533" mass="58194">MLSRIIEGGGETRGSDERTRGYRILRLVKPEAGPWRFSVDTQGALAGWMLIQDSPLDLELVSDTRVPKDIEIPIRIAVIDSRDGKKVTDPAILALLTVQAEVEGQQLALLGDGSVPGDIPGDGIYSGIGKFTQLGKVDMPARLDSHSLTHRRVFPMDVVNASWRLEPHVPEAVFMGDPIPLLVAIRPKGQPDLLSPPDRIEASIGSRVVTLRDDGIQGDTVAGDGDYTGIWRPRMTGEANIVFTAYGGSPAAPVGKPVAVSGVLDLGEANPMDFGTIESHTESKALLDLLSATVKGRYPLRIESDIDIGGAVAEIKIEEDWVYLNTGAVEIELSHDGPRTWPVRVRAAWCLPNTEIPEPFHLTISGQGPGGQPVELQIPVSVAVSPSTWWECWWWIVVIVILIALCLFIIYGYIWPARFPSEAGVQISPEEDMSEGFLHPIRGTRGSGAGFYRHARIYLQPDFRLSRHHQGAMAKLVAGRGTIHLSPVGGSLIEWQGADGDWLALGDEGSFFMPGVMYRGGEEQVFFELRSRW</sequence>
<protein>
    <submittedName>
        <fullName evidence="2">Uncharacterized protein</fullName>
    </submittedName>
</protein>
<evidence type="ECO:0000256" key="1">
    <source>
        <dbReference type="SAM" id="Phobius"/>
    </source>
</evidence>
<accession>A0A451AQA6</accession>
<dbReference type="EMBL" id="CAADGD010000001">
    <property type="protein sequence ID" value="VFK68241.1"/>
    <property type="molecule type" value="Genomic_DNA"/>
</dbReference>
<proteinExistence type="predicted"/>
<feature type="transmembrane region" description="Helical" evidence="1">
    <location>
        <begin position="393"/>
        <end position="414"/>
    </location>
</feature>
<evidence type="ECO:0000313" key="2">
    <source>
        <dbReference type="EMBL" id="VFK68241.1"/>
    </source>
</evidence>